<accession>A0A804R7I3</accession>
<evidence type="ECO:0000313" key="2">
    <source>
        <dbReference type="EnsemblPlants" id="Zm00001eb390660_P001"/>
    </source>
</evidence>
<reference evidence="3" key="1">
    <citation type="journal article" date="2009" name="Science">
        <title>The B73 maize genome: complexity, diversity, and dynamics.</title>
        <authorList>
            <person name="Schnable P.S."/>
            <person name="Ware D."/>
            <person name="Fulton R.S."/>
            <person name="Stein J.C."/>
            <person name="Wei F."/>
            <person name="Pasternak S."/>
            <person name="Liang C."/>
            <person name="Zhang J."/>
            <person name="Fulton L."/>
            <person name="Graves T.A."/>
            <person name="Minx P."/>
            <person name="Reily A.D."/>
            <person name="Courtney L."/>
            <person name="Kruchowski S.S."/>
            <person name="Tomlinson C."/>
            <person name="Strong C."/>
            <person name="Delehaunty K."/>
            <person name="Fronick C."/>
            <person name="Courtney B."/>
            <person name="Rock S.M."/>
            <person name="Belter E."/>
            <person name="Du F."/>
            <person name="Kim K."/>
            <person name="Abbott R.M."/>
            <person name="Cotton M."/>
            <person name="Levy A."/>
            <person name="Marchetto P."/>
            <person name="Ochoa K."/>
            <person name="Jackson S.M."/>
            <person name="Gillam B."/>
            <person name="Chen W."/>
            <person name="Yan L."/>
            <person name="Higginbotham J."/>
            <person name="Cardenas M."/>
            <person name="Waligorski J."/>
            <person name="Applebaum E."/>
            <person name="Phelps L."/>
            <person name="Falcone J."/>
            <person name="Kanchi K."/>
            <person name="Thane T."/>
            <person name="Scimone A."/>
            <person name="Thane N."/>
            <person name="Henke J."/>
            <person name="Wang T."/>
            <person name="Ruppert J."/>
            <person name="Shah N."/>
            <person name="Rotter K."/>
            <person name="Hodges J."/>
            <person name="Ingenthron E."/>
            <person name="Cordes M."/>
            <person name="Kohlberg S."/>
            <person name="Sgro J."/>
            <person name="Delgado B."/>
            <person name="Mead K."/>
            <person name="Chinwalla A."/>
            <person name="Leonard S."/>
            <person name="Crouse K."/>
            <person name="Collura K."/>
            <person name="Kudrna D."/>
            <person name="Currie J."/>
            <person name="He R."/>
            <person name="Angelova A."/>
            <person name="Rajasekar S."/>
            <person name="Mueller T."/>
            <person name="Lomeli R."/>
            <person name="Scara G."/>
            <person name="Ko A."/>
            <person name="Delaney K."/>
            <person name="Wissotski M."/>
            <person name="Lopez G."/>
            <person name="Campos D."/>
            <person name="Braidotti M."/>
            <person name="Ashley E."/>
            <person name="Golser W."/>
            <person name="Kim H."/>
            <person name="Lee S."/>
            <person name="Lin J."/>
            <person name="Dujmic Z."/>
            <person name="Kim W."/>
            <person name="Talag J."/>
            <person name="Zuccolo A."/>
            <person name="Fan C."/>
            <person name="Sebastian A."/>
            <person name="Kramer M."/>
            <person name="Spiegel L."/>
            <person name="Nascimento L."/>
            <person name="Zutavern T."/>
            <person name="Miller B."/>
            <person name="Ambroise C."/>
            <person name="Muller S."/>
            <person name="Spooner W."/>
            <person name="Narechania A."/>
            <person name="Ren L."/>
            <person name="Wei S."/>
            <person name="Kumari S."/>
            <person name="Faga B."/>
            <person name="Levy M.J."/>
            <person name="McMahan L."/>
            <person name="Van Buren P."/>
            <person name="Vaughn M.W."/>
            <person name="Ying K."/>
            <person name="Yeh C.-T."/>
            <person name="Emrich S.J."/>
            <person name="Jia Y."/>
            <person name="Kalyanaraman A."/>
            <person name="Hsia A.-P."/>
            <person name="Barbazuk W.B."/>
            <person name="Baucom R.S."/>
            <person name="Brutnell T.P."/>
            <person name="Carpita N.C."/>
            <person name="Chaparro C."/>
            <person name="Chia J.-M."/>
            <person name="Deragon J.-M."/>
            <person name="Estill J.C."/>
            <person name="Fu Y."/>
            <person name="Jeddeloh J.A."/>
            <person name="Han Y."/>
            <person name="Lee H."/>
            <person name="Li P."/>
            <person name="Lisch D.R."/>
            <person name="Liu S."/>
            <person name="Liu Z."/>
            <person name="Nagel D.H."/>
            <person name="McCann M.C."/>
            <person name="SanMiguel P."/>
            <person name="Myers A.M."/>
            <person name="Nettleton D."/>
            <person name="Nguyen J."/>
            <person name="Penning B.W."/>
            <person name="Ponnala L."/>
            <person name="Schneider K.L."/>
            <person name="Schwartz D.C."/>
            <person name="Sharma A."/>
            <person name="Soderlund C."/>
            <person name="Springer N.M."/>
            <person name="Sun Q."/>
            <person name="Wang H."/>
            <person name="Waterman M."/>
            <person name="Westerman R."/>
            <person name="Wolfgruber T.K."/>
            <person name="Yang L."/>
            <person name="Yu Y."/>
            <person name="Zhang L."/>
            <person name="Zhou S."/>
            <person name="Zhu Q."/>
            <person name="Bennetzen J.L."/>
            <person name="Dawe R.K."/>
            <person name="Jiang J."/>
            <person name="Jiang N."/>
            <person name="Presting G.G."/>
            <person name="Wessler S.R."/>
            <person name="Aluru S."/>
            <person name="Martienssen R.A."/>
            <person name="Clifton S.W."/>
            <person name="McCombie W.R."/>
            <person name="Wing R.A."/>
            <person name="Wilson R.K."/>
        </authorList>
    </citation>
    <scope>NUCLEOTIDE SEQUENCE [LARGE SCALE GENOMIC DNA]</scope>
    <source>
        <strain evidence="3">cv. B73</strain>
    </source>
</reference>
<dbReference type="EnsemblPlants" id="Zm00001eb390660_T001">
    <property type="protein sequence ID" value="Zm00001eb390660_P001"/>
    <property type="gene ID" value="Zm00001eb390660"/>
</dbReference>
<organism evidence="2 3">
    <name type="scientific">Zea mays</name>
    <name type="common">Maize</name>
    <dbReference type="NCBI Taxonomy" id="4577"/>
    <lineage>
        <taxon>Eukaryota</taxon>
        <taxon>Viridiplantae</taxon>
        <taxon>Streptophyta</taxon>
        <taxon>Embryophyta</taxon>
        <taxon>Tracheophyta</taxon>
        <taxon>Spermatophyta</taxon>
        <taxon>Magnoliopsida</taxon>
        <taxon>Liliopsida</taxon>
        <taxon>Poales</taxon>
        <taxon>Poaceae</taxon>
        <taxon>PACMAD clade</taxon>
        <taxon>Panicoideae</taxon>
        <taxon>Andropogonodae</taxon>
        <taxon>Andropogoneae</taxon>
        <taxon>Tripsacinae</taxon>
        <taxon>Zea</taxon>
    </lineage>
</organism>
<dbReference type="Gramene" id="Zm00001eb390660_T001">
    <property type="protein sequence ID" value="Zm00001eb390660_P001"/>
    <property type="gene ID" value="Zm00001eb390660"/>
</dbReference>
<feature type="region of interest" description="Disordered" evidence="1">
    <location>
        <begin position="202"/>
        <end position="232"/>
    </location>
</feature>
<proteinExistence type="predicted"/>
<keyword evidence="3" id="KW-1185">Reference proteome</keyword>
<evidence type="ECO:0000256" key="1">
    <source>
        <dbReference type="SAM" id="MobiDB-lite"/>
    </source>
</evidence>
<evidence type="ECO:0000313" key="3">
    <source>
        <dbReference type="Proteomes" id="UP000007305"/>
    </source>
</evidence>
<sequence length="438" mass="48705">MRRQWAREDGGRDCTDVVGANTTRTEHDVDFGRTWLERPRLRVGSWQAEGLQDFWGARAGCKLHGNGGVAEVAWGGRLRGGDRRSSEVGREVAVRSERAEVWQRQRGEGECESHHAPPARRRHCHYYPITIPAGEDLGILSDDEEGRRGEDLPELEIGLSNFIVVDNLLVVPPEKFDKLENVIRKICSQIAPAAVLAAAAEHSRRTRKSRDSPFHPWQVRVPAPPNRADGRYARPPGLQLLLLLLLSPLLSVGSPQINGRCRGSPTPPSTEGVKDLLPLYSAIPIIRGRHQRPPTHTVDGRCPRFDPIAPSSPSALPHPPPHAVDGARRSQVAEDPPHPPPPPSRPLACPRMQSCYRSTSSQRFQWRATTIQEALDVSEVAREVRQQKAIGNIVMQMKLRGFRSAACTTVLTFEMRSKGNLSCSIDNCTSKTTWERSF</sequence>
<feature type="compositionally biased region" description="Basic and acidic residues" evidence="1">
    <location>
        <begin position="325"/>
        <end position="337"/>
    </location>
</feature>
<dbReference type="InParanoid" id="A0A804R7I3"/>
<reference evidence="2" key="2">
    <citation type="submission" date="2019-07" db="EMBL/GenBank/DDBJ databases">
        <authorList>
            <person name="Seetharam A."/>
            <person name="Woodhouse M."/>
            <person name="Cannon E."/>
        </authorList>
    </citation>
    <scope>NUCLEOTIDE SEQUENCE [LARGE SCALE GENOMIC DNA]</scope>
    <source>
        <strain evidence="2">cv. B73</strain>
    </source>
</reference>
<dbReference type="Proteomes" id="UP000007305">
    <property type="component" value="Chromosome 9"/>
</dbReference>
<name>A0A804R7I3_MAIZE</name>
<feature type="region of interest" description="Disordered" evidence="1">
    <location>
        <begin position="287"/>
        <end position="348"/>
    </location>
</feature>
<dbReference type="AlphaFoldDB" id="A0A804R7I3"/>
<protein>
    <submittedName>
        <fullName evidence="2">Uncharacterized protein</fullName>
    </submittedName>
</protein>
<reference evidence="2" key="3">
    <citation type="submission" date="2021-05" db="UniProtKB">
        <authorList>
            <consortium name="EnsemblPlants"/>
        </authorList>
    </citation>
    <scope>IDENTIFICATION</scope>
    <source>
        <strain evidence="2">cv. B73</strain>
    </source>
</reference>